<dbReference type="UniPathway" id="UPA00629">
    <property type="reaction ID" value="UER00682"/>
</dbReference>
<evidence type="ECO:0000256" key="3">
    <source>
        <dbReference type="ARBA" id="ARBA00005081"/>
    </source>
</evidence>
<dbReference type="Pfam" id="PF04131">
    <property type="entry name" value="NanE"/>
    <property type="match status" value="1"/>
</dbReference>
<keyword evidence="5" id="KW-0413">Isomerase</keyword>
<dbReference type="STRING" id="440168.SAMN04487974_11661"/>
<dbReference type="InterPro" id="IPR007260">
    <property type="entry name" value="NanE"/>
</dbReference>
<dbReference type="GO" id="GO:0047465">
    <property type="term" value="F:N-acylglucosamine-6-phosphate 2-epimerase activity"/>
    <property type="evidence" value="ECO:0007669"/>
    <property type="project" value="UniProtKB-EC"/>
</dbReference>
<evidence type="ECO:0000256" key="6">
    <source>
        <dbReference type="ARBA" id="ARBA00023277"/>
    </source>
</evidence>
<gene>
    <name evidence="7" type="ORF">SAMN04487974_11661</name>
</gene>
<name>A0A1G7YYF1_9HYPH</name>
<dbReference type="NCBIfam" id="NF002231">
    <property type="entry name" value="PRK01130.1"/>
    <property type="match status" value="1"/>
</dbReference>
<comment type="pathway">
    <text evidence="3">Amino-sugar metabolism; N-acetylneuraminate degradation; D-fructose 6-phosphate from N-acetylneuraminate: step 3/5.</text>
</comment>
<dbReference type="GO" id="GO:0016301">
    <property type="term" value="F:kinase activity"/>
    <property type="evidence" value="ECO:0007669"/>
    <property type="project" value="UniProtKB-KW"/>
</dbReference>
<comment type="function">
    <text evidence="2">Converts N-acetylmannosamine-6-phosphate (ManNAc-6-P) to N-acetylglucosamine-6-phosphate (GlcNAc-6-P).</text>
</comment>
<evidence type="ECO:0000256" key="5">
    <source>
        <dbReference type="ARBA" id="ARBA00023235"/>
    </source>
</evidence>
<evidence type="ECO:0000256" key="2">
    <source>
        <dbReference type="ARBA" id="ARBA00002147"/>
    </source>
</evidence>
<proteinExistence type="predicted"/>
<evidence type="ECO:0000313" key="7">
    <source>
        <dbReference type="EMBL" id="SDH01558.1"/>
    </source>
</evidence>
<keyword evidence="7" id="KW-0418">Kinase</keyword>
<dbReference type="EC" id="5.1.3.9" evidence="4"/>
<dbReference type="PANTHER" id="PTHR36204:SF1">
    <property type="entry name" value="N-ACETYLMANNOSAMINE-6-PHOSPHATE 2-EPIMERASE-RELATED"/>
    <property type="match status" value="1"/>
</dbReference>
<dbReference type="SUPFAM" id="SSF51366">
    <property type="entry name" value="Ribulose-phoshate binding barrel"/>
    <property type="match status" value="1"/>
</dbReference>
<protein>
    <recommendedName>
        <fullName evidence="4">N-acylglucosamine-6-phosphate 2-epimerase</fullName>
        <ecNumber evidence="4">5.1.3.9</ecNumber>
    </recommendedName>
</protein>
<reference evidence="7 8" key="1">
    <citation type="submission" date="2016-10" db="EMBL/GenBank/DDBJ databases">
        <authorList>
            <person name="de Groot N.N."/>
        </authorList>
    </citation>
    <scope>NUCLEOTIDE SEQUENCE [LARGE SCALE GENOMIC DNA]</scope>
    <source>
        <strain evidence="7 8">CGMCC 1.10267</strain>
    </source>
</reference>
<dbReference type="GO" id="GO:0019262">
    <property type="term" value="P:N-acetylneuraminate catabolic process"/>
    <property type="evidence" value="ECO:0007669"/>
    <property type="project" value="UniProtKB-UniPathway"/>
</dbReference>
<dbReference type="AlphaFoldDB" id="A0A1G7YYF1"/>
<evidence type="ECO:0000313" key="8">
    <source>
        <dbReference type="Proteomes" id="UP000199495"/>
    </source>
</evidence>
<accession>A0A1G7YYF1</accession>
<keyword evidence="6" id="KW-0119">Carbohydrate metabolism</keyword>
<sequence length="210" mass="21133">MDNAACVVGFALAALASGAVGLRIESLAYVTAVRAATDAPIIGIIKHDLDDYDVRITPTAEMARDLSVAGADIVAFDATLRPRPDSVASVLDAIHAAGALAMADCADIEDAKAALAPGADCIGSTLSGYVGTGPEPTEPDFALIAAMAELGGFVIAEGRIRSPQQAAQALAAGANAVVVGSAITRTEHIVGWYKEAIDAASMPSLGMAKG</sequence>
<evidence type="ECO:0000256" key="1">
    <source>
        <dbReference type="ARBA" id="ARBA00000056"/>
    </source>
</evidence>
<dbReference type="Gene3D" id="3.20.20.70">
    <property type="entry name" value="Aldolase class I"/>
    <property type="match status" value="1"/>
</dbReference>
<organism evidence="7 8">
    <name type="scientific">Pelagibacterium luteolum</name>
    <dbReference type="NCBI Taxonomy" id="440168"/>
    <lineage>
        <taxon>Bacteria</taxon>
        <taxon>Pseudomonadati</taxon>
        <taxon>Pseudomonadota</taxon>
        <taxon>Alphaproteobacteria</taxon>
        <taxon>Hyphomicrobiales</taxon>
        <taxon>Devosiaceae</taxon>
        <taxon>Pelagibacterium</taxon>
    </lineage>
</organism>
<evidence type="ECO:0000256" key="4">
    <source>
        <dbReference type="ARBA" id="ARBA00013180"/>
    </source>
</evidence>
<dbReference type="InterPro" id="IPR011060">
    <property type="entry name" value="RibuloseP-bd_barrel"/>
</dbReference>
<dbReference type="GO" id="GO:0006053">
    <property type="term" value="P:N-acetylmannosamine catabolic process"/>
    <property type="evidence" value="ECO:0007669"/>
    <property type="project" value="TreeGrafter"/>
</dbReference>
<dbReference type="PANTHER" id="PTHR36204">
    <property type="entry name" value="N-ACETYLMANNOSAMINE-6-PHOSPHATE 2-EPIMERASE-RELATED"/>
    <property type="match status" value="1"/>
</dbReference>
<dbReference type="Proteomes" id="UP000199495">
    <property type="component" value="Unassembled WGS sequence"/>
</dbReference>
<keyword evidence="7" id="KW-0808">Transferase</keyword>
<keyword evidence="8" id="KW-1185">Reference proteome</keyword>
<comment type="catalytic activity">
    <reaction evidence="1">
        <text>an N-acyl-D-glucosamine 6-phosphate = an N-acyl-D-mannosamine 6-phosphate</text>
        <dbReference type="Rhea" id="RHEA:23932"/>
        <dbReference type="ChEBI" id="CHEBI:57599"/>
        <dbReference type="ChEBI" id="CHEBI:57666"/>
        <dbReference type="EC" id="5.1.3.9"/>
    </reaction>
</comment>
<dbReference type="InterPro" id="IPR013785">
    <property type="entry name" value="Aldolase_TIM"/>
</dbReference>
<dbReference type="GO" id="GO:0005829">
    <property type="term" value="C:cytosol"/>
    <property type="evidence" value="ECO:0007669"/>
    <property type="project" value="TreeGrafter"/>
</dbReference>
<dbReference type="EMBL" id="FNCS01000016">
    <property type="protein sequence ID" value="SDH01558.1"/>
    <property type="molecule type" value="Genomic_DNA"/>
</dbReference>